<reference evidence="9" key="1">
    <citation type="submission" date="2016-10" db="EMBL/GenBank/DDBJ databases">
        <title>Sequence of Gallionella enrichment culture.</title>
        <authorList>
            <person name="Poehlein A."/>
            <person name="Muehling M."/>
            <person name="Daniel R."/>
        </authorList>
    </citation>
    <scope>NUCLEOTIDE SEQUENCE</scope>
</reference>
<evidence type="ECO:0000256" key="1">
    <source>
        <dbReference type="ARBA" id="ARBA00004651"/>
    </source>
</evidence>
<feature type="transmembrane region" description="Helical" evidence="6">
    <location>
        <begin position="284"/>
        <end position="310"/>
    </location>
</feature>
<evidence type="ECO:0000259" key="8">
    <source>
        <dbReference type="Pfam" id="PF12704"/>
    </source>
</evidence>
<dbReference type="Pfam" id="PF12704">
    <property type="entry name" value="MacB_PCD"/>
    <property type="match status" value="1"/>
</dbReference>
<keyword evidence="3 6" id="KW-0812">Transmembrane</keyword>
<proteinExistence type="predicted"/>
<dbReference type="PANTHER" id="PTHR30489:SF0">
    <property type="entry name" value="LIPOPROTEIN-RELEASING SYSTEM TRANSMEMBRANE PROTEIN LOLE"/>
    <property type="match status" value="1"/>
</dbReference>
<evidence type="ECO:0000256" key="5">
    <source>
        <dbReference type="ARBA" id="ARBA00023136"/>
    </source>
</evidence>
<dbReference type="Pfam" id="PF02687">
    <property type="entry name" value="FtsX"/>
    <property type="match status" value="1"/>
</dbReference>
<dbReference type="GO" id="GO:0044874">
    <property type="term" value="P:lipoprotein localization to outer membrane"/>
    <property type="evidence" value="ECO:0007669"/>
    <property type="project" value="TreeGrafter"/>
</dbReference>
<dbReference type="PANTHER" id="PTHR30489">
    <property type="entry name" value="LIPOPROTEIN-RELEASING SYSTEM TRANSMEMBRANE PROTEIN LOLE"/>
    <property type="match status" value="1"/>
</dbReference>
<feature type="transmembrane region" description="Helical" evidence="6">
    <location>
        <begin position="20"/>
        <end position="39"/>
    </location>
</feature>
<keyword evidence="4 6" id="KW-1133">Transmembrane helix</keyword>
<evidence type="ECO:0000256" key="2">
    <source>
        <dbReference type="ARBA" id="ARBA00022475"/>
    </source>
</evidence>
<organism evidence="9">
    <name type="scientific">mine drainage metagenome</name>
    <dbReference type="NCBI Taxonomy" id="410659"/>
    <lineage>
        <taxon>unclassified sequences</taxon>
        <taxon>metagenomes</taxon>
        <taxon>ecological metagenomes</taxon>
    </lineage>
</organism>
<dbReference type="EMBL" id="MLJW01000001">
    <property type="protein sequence ID" value="OIR19417.1"/>
    <property type="molecule type" value="Genomic_DNA"/>
</dbReference>
<name>A0A1J5TEP9_9ZZZZ</name>
<keyword evidence="5 6" id="KW-0472">Membrane</keyword>
<protein>
    <submittedName>
        <fullName evidence="9">ABC transporter permease YtrF</fullName>
    </submittedName>
</protein>
<feature type="domain" description="MacB-like periplasmic core" evidence="8">
    <location>
        <begin position="19"/>
        <end position="254"/>
    </location>
</feature>
<comment type="subcellular location">
    <subcellularLocation>
        <location evidence="1">Cell membrane</location>
        <topology evidence="1">Multi-pass membrane protein</topology>
    </subcellularLocation>
</comment>
<sequence>MRNMLKLALRGLLRNRRRSLVTLLAISFGFSAIVLFAGYTHNVYGGLARQSIHGEMLGHLTLSKRGMRQEGKLDPERYMLTAAEVDAITRLLKDEPHVEMVAPRLAFSGLVSNGRASTIFVAESIEPAAMERLQRNVLTEAEKKSGMFDRLRKQLDPAHPEVVELSEGLADMLHLAAGGQAQMLVNTLAGQANALDVGVGGTFNTGNAGSNDKFAFVSLTLARTLLDAEGRADRLTILLDDMEQTGAMRDRLQARLKAAGFDVEIMTWQELSDFYNQVHGMFDMIFGFIFSIVLTVVVMSVANSMGMTVIERTREIGTLRAIGLKRSGVVRLFTVESMLLTLIGCSVGLLISFAVRWGVNMADISYVPPNSASRVPLLVDLDAGRTLFTFVLMAAVGTVAAYLPARRAAQKDIIDALGHV</sequence>
<dbReference type="InterPro" id="IPR051447">
    <property type="entry name" value="Lipoprotein-release_system"/>
</dbReference>
<dbReference type="GO" id="GO:0098797">
    <property type="term" value="C:plasma membrane protein complex"/>
    <property type="evidence" value="ECO:0007669"/>
    <property type="project" value="TreeGrafter"/>
</dbReference>
<dbReference type="InterPro" id="IPR003838">
    <property type="entry name" value="ABC3_permease_C"/>
</dbReference>
<feature type="domain" description="ABC3 transporter permease C-terminal" evidence="7">
    <location>
        <begin position="288"/>
        <end position="412"/>
    </location>
</feature>
<evidence type="ECO:0000256" key="3">
    <source>
        <dbReference type="ARBA" id="ARBA00022692"/>
    </source>
</evidence>
<evidence type="ECO:0000259" key="7">
    <source>
        <dbReference type="Pfam" id="PF02687"/>
    </source>
</evidence>
<comment type="caution">
    <text evidence="9">The sequence shown here is derived from an EMBL/GenBank/DDBJ whole genome shotgun (WGS) entry which is preliminary data.</text>
</comment>
<feature type="transmembrane region" description="Helical" evidence="6">
    <location>
        <begin position="387"/>
        <end position="405"/>
    </location>
</feature>
<evidence type="ECO:0000313" key="9">
    <source>
        <dbReference type="EMBL" id="OIR19417.1"/>
    </source>
</evidence>
<evidence type="ECO:0000256" key="6">
    <source>
        <dbReference type="SAM" id="Phobius"/>
    </source>
</evidence>
<keyword evidence="2" id="KW-1003">Cell membrane</keyword>
<feature type="transmembrane region" description="Helical" evidence="6">
    <location>
        <begin position="330"/>
        <end position="355"/>
    </location>
</feature>
<gene>
    <name evidence="9" type="primary">ytrF_1</name>
    <name evidence="9" type="ORF">GALL_02970</name>
</gene>
<dbReference type="AlphaFoldDB" id="A0A1J5TEP9"/>
<dbReference type="InterPro" id="IPR025857">
    <property type="entry name" value="MacB_PCD"/>
</dbReference>
<accession>A0A1J5TEP9</accession>
<evidence type="ECO:0000256" key="4">
    <source>
        <dbReference type="ARBA" id="ARBA00022989"/>
    </source>
</evidence>